<dbReference type="NCBIfam" id="NF033788">
    <property type="entry name" value="HTH_metalloreg"/>
    <property type="match status" value="1"/>
</dbReference>
<dbReference type="EMBL" id="JABVED010000013">
    <property type="protein sequence ID" value="MBC6449965.1"/>
    <property type="molecule type" value="Genomic_DNA"/>
</dbReference>
<dbReference type="InterPro" id="IPR036390">
    <property type="entry name" value="WH_DNA-bd_sf"/>
</dbReference>
<keyword evidence="3" id="KW-1185">Reference proteome</keyword>
<accession>A0ABR7LB70</accession>
<sequence>MLNQRGDLDKVFHALADPSRRTMVERLGRGPASVSELAKPLAMSLPAVVQHLAVLEASGLVKSEKVGRVRTCRIEPKVLNMAEQWITQRKATWESRLDRLGDFLAETAPETESEEKRTDT</sequence>
<dbReference type="RefSeq" id="WP_187223008.1">
    <property type="nucleotide sequence ID" value="NZ_JABVED010000013.1"/>
</dbReference>
<evidence type="ECO:0000313" key="3">
    <source>
        <dbReference type="Proteomes" id="UP000734823"/>
    </source>
</evidence>
<reference evidence="2 3" key="1">
    <citation type="submission" date="2020-06" db="EMBL/GenBank/DDBJ databases">
        <title>Actinokineospora xiongansis sp. nov., isolated from soil of Baiyangdian.</title>
        <authorList>
            <person name="Zhang X."/>
        </authorList>
    </citation>
    <scope>NUCLEOTIDE SEQUENCE [LARGE SCALE GENOMIC DNA]</scope>
    <source>
        <strain evidence="2 3">HBU206404</strain>
    </source>
</reference>
<evidence type="ECO:0000313" key="2">
    <source>
        <dbReference type="EMBL" id="MBC6449965.1"/>
    </source>
</evidence>
<dbReference type="PROSITE" id="PS50987">
    <property type="entry name" value="HTH_ARSR_2"/>
    <property type="match status" value="1"/>
</dbReference>
<organism evidence="2 3">
    <name type="scientific">Actinokineospora xionganensis</name>
    <dbReference type="NCBI Taxonomy" id="2684470"/>
    <lineage>
        <taxon>Bacteria</taxon>
        <taxon>Bacillati</taxon>
        <taxon>Actinomycetota</taxon>
        <taxon>Actinomycetes</taxon>
        <taxon>Pseudonocardiales</taxon>
        <taxon>Pseudonocardiaceae</taxon>
        <taxon>Actinokineospora</taxon>
    </lineage>
</organism>
<comment type="caution">
    <text evidence="2">The sequence shown here is derived from an EMBL/GenBank/DDBJ whole genome shotgun (WGS) entry which is preliminary data.</text>
</comment>
<dbReference type="PANTHER" id="PTHR38600">
    <property type="entry name" value="TRANSCRIPTIONAL REGULATORY PROTEIN"/>
    <property type="match status" value="1"/>
</dbReference>
<dbReference type="PANTHER" id="PTHR38600:SF2">
    <property type="entry name" value="SLL0088 PROTEIN"/>
    <property type="match status" value="1"/>
</dbReference>
<dbReference type="PRINTS" id="PR00778">
    <property type="entry name" value="HTHARSR"/>
</dbReference>
<dbReference type="InterPro" id="IPR011991">
    <property type="entry name" value="ArsR-like_HTH"/>
</dbReference>
<name>A0ABR7LB70_9PSEU</name>
<evidence type="ECO:0000259" key="1">
    <source>
        <dbReference type="PROSITE" id="PS50987"/>
    </source>
</evidence>
<dbReference type="InterPro" id="IPR036388">
    <property type="entry name" value="WH-like_DNA-bd_sf"/>
</dbReference>
<dbReference type="Proteomes" id="UP000734823">
    <property type="component" value="Unassembled WGS sequence"/>
</dbReference>
<dbReference type="Pfam" id="PF12840">
    <property type="entry name" value="HTH_20"/>
    <property type="match status" value="1"/>
</dbReference>
<dbReference type="SMART" id="SM00418">
    <property type="entry name" value="HTH_ARSR"/>
    <property type="match status" value="1"/>
</dbReference>
<gene>
    <name evidence="2" type="ORF">GPZ80_22655</name>
</gene>
<dbReference type="CDD" id="cd00090">
    <property type="entry name" value="HTH_ARSR"/>
    <property type="match status" value="1"/>
</dbReference>
<dbReference type="InterPro" id="IPR001845">
    <property type="entry name" value="HTH_ArsR_DNA-bd_dom"/>
</dbReference>
<dbReference type="Gene3D" id="1.10.10.10">
    <property type="entry name" value="Winged helix-like DNA-binding domain superfamily/Winged helix DNA-binding domain"/>
    <property type="match status" value="1"/>
</dbReference>
<dbReference type="SUPFAM" id="SSF46785">
    <property type="entry name" value="Winged helix' DNA-binding domain"/>
    <property type="match status" value="1"/>
</dbReference>
<protein>
    <submittedName>
        <fullName evidence="2">Helix-turn-helix transcriptional regulator</fullName>
    </submittedName>
</protein>
<proteinExistence type="predicted"/>
<feature type="domain" description="HTH arsR-type" evidence="1">
    <location>
        <begin position="1"/>
        <end position="93"/>
    </location>
</feature>